<dbReference type="Proteomes" id="UP000095597">
    <property type="component" value="Unassembled WGS sequence"/>
</dbReference>
<dbReference type="EMBL" id="CYXO01000003">
    <property type="protein sequence ID" value="CUM83933.1"/>
    <property type="molecule type" value="Genomic_DNA"/>
</dbReference>
<accession>A0A173S0W0</accession>
<keyword evidence="1" id="KW-0472">Membrane</keyword>
<dbReference type="RefSeq" id="WP_055181261.1">
    <property type="nucleotide sequence ID" value="NZ_CABIWY010000004.1"/>
</dbReference>
<feature type="transmembrane region" description="Helical" evidence="1">
    <location>
        <begin position="263"/>
        <end position="282"/>
    </location>
</feature>
<feature type="transmembrane region" description="Helical" evidence="1">
    <location>
        <begin position="200"/>
        <end position="226"/>
    </location>
</feature>
<evidence type="ECO:0000313" key="5">
    <source>
        <dbReference type="EMBL" id="MZK41908.1"/>
    </source>
</evidence>
<keyword evidence="1" id="KW-0812">Transmembrane</keyword>
<dbReference type="EMBL" id="WWSC01000010">
    <property type="protein sequence ID" value="MZK41908.1"/>
    <property type="molecule type" value="Genomic_DNA"/>
</dbReference>
<dbReference type="AlphaFoldDB" id="A0A173S0W0"/>
<feature type="transmembrane region" description="Helical" evidence="1">
    <location>
        <begin position="232"/>
        <end position="251"/>
    </location>
</feature>
<evidence type="ECO:0000313" key="7">
    <source>
        <dbReference type="Proteomes" id="UP000095597"/>
    </source>
</evidence>
<feature type="transmembrane region" description="Helical" evidence="1">
    <location>
        <begin position="168"/>
        <end position="188"/>
    </location>
</feature>
<organism evidence="2 7">
    <name type="scientific">Dorea longicatena</name>
    <dbReference type="NCBI Taxonomy" id="88431"/>
    <lineage>
        <taxon>Bacteria</taxon>
        <taxon>Bacillati</taxon>
        <taxon>Bacillota</taxon>
        <taxon>Clostridia</taxon>
        <taxon>Lachnospirales</taxon>
        <taxon>Lachnospiraceae</taxon>
        <taxon>Dorea</taxon>
    </lineage>
</organism>
<protein>
    <submittedName>
        <fullName evidence="2">Protein of uncharacterized function (DUF2899)</fullName>
    </submittedName>
</protein>
<gene>
    <name evidence="3" type="ORF">ERS852423_01253</name>
    <name evidence="2" type="ORF">ERS852573_00783</name>
    <name evidence="5" type="ORF">GT528_09390</name>
    <name evidence="4" type="ORF">GT576_01755</name>
</gene>
<name>A0A173S0W0_9FIRM</name>
<reference evidence="8 9" key="2">
    <citation type="journal article" date="2019" name="Nat. Med.">
        <title>A library of human gut bacterial isolates paired with longitudinal multiomics data enables mechanistic microbiome research.</title>
        <authorList>
            <person name="Poyet M."/>
            <person name="Groussin M."/>
            <person name="Gibbons S.M."/>
            <person name="Avila-Pacheco J."/>
            <person name="Jiang X."/>
            <person name="Kearney S.M."/>
            <person name="Perrotta A.R."/>
            <person name="Berdy B."/>
            <person name="Zhao S."/>
            <person name="Lieberman T.D."/>
            <person name="Swanson P.K."/>
            <person name="Smith M."/>
            <person name="Roesemann S."/>
            <person name="Alexander J.E."/>
            <person name="Rich S.A."/>
            <person name="Livny J."/>
            <person name="Vlamakis H."/>
            <person name="Clish C."/>
            <person name="Bullock K."/>
            <person name="Deik A."/>
            <person name="Scott J."/>
            <person name="Pierce K.A."/>
            <person name="Xavier R.J."/>
            <person name="Alm E.J."/>
        </authorList>
    </citation>
    <scope>NUCLEOTIDE SEQUENCE [LARGE SCALE GENOMIC DNA]</scope>
    <source>
        <strain evidence="4 8">BIOML-A1</strain>
        <strain evidence="5 9">BIOML-A6</strain>
    </source>
</reference>
<evidence type="ECO:0000313" key="3">
    <source>
        <dbReference type="EMBL" id="CUN71762.1"/>
    </source>
</evidence>
<evidence type="ECO:0000313" key="9">
    <source>
        <dbReference type="Proteomes" id="UP000472916"/>
    </source>
</evidence>
<keyword evidence="1" id="KW-1133">Transmembrane helix</keyword>
<evidence type="ECO:0000313" key="8">
    <source>
        <dbReference type="Proteomes" id="UP000449249"/>
    </source>
</evidence>
<dbReference type="Proteomes" id="UP000472916">
    <property type="component" value="Unassembled WGS sequence"/>
</dbReference>
<evidence type="ECO:0000256" key="1">
    <source>
        <dbReference type="SAM" id="Phobius"/>
    </source>
</evidence>
<reference evidence="6 7" key="1">
    <citation type="submission" date="2015-09" db="EMBL/GenBank/DDBJ databases">
        <authorList>
            <consortium name="Pathogen Informatics"/>
        </authorList>
    </citation>
    <scope>NUCLEOTIDE SEQUENCE [LARGE SCALE GENOMIC DNA]</scope>
    <source>
        <strain evidence="3 6">2789STDY5608866</strain>
        <strain evidence="2 7">2789STDY5834961</strain>
    </source>
</reference>
<dbReference type="EMBL" id="WWSH01000001">
    <property type="protein sequence ID" value="MZK09100.1"/>
    <property type="molecule type" value="Genomic_DNA"/>
</dbReference>
<dbReference type="OrthoDB" id="9783550at2"/>
<dbReference type="EMBL" id="CYYY01000004">
    <property type="protein sequence ID" value="CUN71762.1"/>
    <property type="molecule type" value="Genomic_DNA"/>
</dbReference>
<dbReference type="Proteomes" id="UP000449249">
    <property type="component" value="Unassembled WGS sequence"/>
</dbReference>
<sequence length="283" mass="30038">MEMLIDVFTDAALDCIKMLPFLFLAFLLIEALEHYSSDFTKKLMIKVDKAGPVVGAVVGCVPQCGFSVMAANLYSGGIITIGTLIAVFLATSDEAILIIMGNPEHAGKIGILLLAKVIIAIVAGYLVDIFFKKEIAVPHHEGELCHDCGCHNHSSGIVKPALRHTGKIFLYLFAFTFILNLCIEVLGIDRISAMMLGDTVFQPVIAALIGLIPNCAASVILTQLYLSGAISFASVIAGLCTGAGIGLVVLFKVNPDKKENVKIIAVLYGIAVAAGLILEMFGV</sequence>
<evidence type="ECO:0000313" key="2">
    <source>
        <dbReference type="EMBL" id="CUM83933.1"/>
    </source>
</evidence>
<proteinExistence type="predicted"/>
<evidence type="ECO:0000313" key="4">
    <source>
        <dbReference type="EMBL" id="MZK09100.1"/>
    </source>
</evidence>
<dbReference type="eggNOG" id="ENOG502Z7X4">
    <property type="taxonomic scope" value="Bacteria"/>
</dbReference>
<dbReference type="InterPro" id="IPR021552">
    <property type="entry name" value="ArsP_2"/>
</dbReference>
<dbReference type="Proteomes" id="UP000095439">
    <property type="component" value="Unassembled WGS sequence"/>
</dbReference>
<feature type="transmembrane region" description="Helical" evidence="1">
    <location>
        <begin position="77"/>
        <end position="99"/>
    </location>
</feature>
<feature type="transmembrane region" description="Helical" evidence="1">
    <location>
        <begin position="16"/>
        <end position="32"/>
    </location>
</feature>
<dbReference type="NCBIfam" id="NF037962">
    <property type="entry name" value="arsenic_eff"/>
    <property type="match status" value="1"/>
</dbReference>
<dbReference type="Pfam" id="PF11449">
    <property type="entry name" value="ArsP_2"/>
    <property type="match status" value="1"/>
</dbReference>
<feature type="transmembrane region" description="Helical" evidence="1">
    <location>
        <begin position="111"/>
        <end position="131"/>
    </location>
</feature>
<evidence type="ECO:0000313" key="6">
    <source>
        <dbReference type="Proteomes" id="UP000095439"/>
    </source>
</evidence>